<sequence>MLLTLNNRTQPFAPPEKRSQRTLPASCDLSTQILRQDPPLRSCVLLQYVAGDENIYWPTLLWQLVTLRAGRPDLRLVLKTPITSPLWLRLLAALGIASGNKEEVDDALLRQVRQLTPMESRILLTLLSGAHVRPIADKLRRDTRTISSHKRRAMEKVGLANNGELYALGALLYGKQSNHRQDELSHSEQRVLTCLLGNGSVTTTARLLQKSVKTVSTQKRTIMKKLGVAHEVALYALRATE</sequence>
<keyword evidence="1" id="KW-0238">DNA-binding</keyword>
<evidence type="ECO:0000256" key="1">
    <source>
        <dbReference type="ARBA" id="ARBA00023125"/>
    </source>
</evidence>
<reference evidence="4 5" key="1">
    <citation type="submission" date="2019-11" db="EMBL/GenBank/DDBJ databases">
        <title>The Phosphoenolpyruvate Phosphotransferase System Regulates Serratia proteamaculans 336X Biofilm Formation and Wheat Roots colonization.</title>
        <authorList>
            <person name="Liu F."/>
        </authorList>
    </citation>
    <scope>NUCLEOTIDE SEQUENCE [LARGE SCALE GENOMIC DNA]</scope>
    <source>
        <strain evidence="4 5">336X</strain>
    </source>
</reference>
<feature type="compositionally biased region" description="Polar residues" evidence="2">
    <location>
        <begin position="1"/>
        <end position="10"/>
    </location>
</feature>
<dbReference type="PROSITE" id="PS00622">
    <property type="entry name" value="HTH_LUXR_1"/>
    <property type="match status" value="1"/>
</dbReference>
<dbReference type="GO" id="GO:0003677">
    <property type="term" value="F:DNA binding"/>
    <property type="evidence" value="ECO:0007669"/>
    <property type="project" value="UniProtKB-KW"/>
</dbReference>
<evidence type="ECO:0000256" key="2">
    <source>
        <dbReference type="SAM" id="MobiDB-lite"/>
    </source>
</evidence>
<dbReference type="Proteomes" id="UP000381260">
    <property type="component" value="Chromosome"/>
</dbReference>
<organism evidence="4 5">
    <name type="scientific">Serratia proteamaculans</name>
    <dbReference type="NCBI Taxonomy" id="28151"/>
    <lineage>
        <taxon>Bacteria</taxon>
        <taxon>Pseudomonadati</taxon>
        <taxon>Pseudomonadota</taxon>
        <taxon>Gammaproteobacteria</taxon>
        <taxon>Enterobacterales</taxon>
        <taxon>Yersiniaceae</taxon>
        <taxon>Serratia</taxon>
    </lineage>
</organism>
<dbReference type="InterPro" id="IPR039420">
    <property type="entry name" value="WalR-like"/>
</dbReference>
<dbReference type="SUPFAM" id="SSF46894">
    <property type="entry name" value="C-terminal effector domain of the bipartite response regulators"/>
    <property type="match status" value="2"/>
</dbReference>
<name>A0A5Q2VBM5_SERPR</name>
<dbReference type="Pfam" id="PF00196">
    <property type="entry name" value="GerE"/>
    <property type="match status" value="2"/>
</dbReference>
<feature type="region of interest" description="Disordered" evidence="2">
    <location>
        <begin position="1"/>
        <end position="21"/>
    </location>
</feature>
<dbReference type="Gene3D" id="1.10.10.10">
    <property type="entry name" value="Winged helix-like DNA-binding domain superfamily/Winged helix DNA-binding domain"/>
    <property type="match status" value="2"/>
</dbReference>
<evidence type="ECO:0000313" key="5">
    <source>
        <dbReference type="Proteomes" id="UP000381260"/>
    </source>
</evidence>
<accession>A0A5Q2VBM5</accession>
<dbReference type="PROSITE" id="PS50043">
    <property type="entry name" value="HTH_LUXR_2"/>
    <property type="match status" value="1"/>
</dbReference>
<dbReference type="SMART" id="SM00421">
    <property type="entry name" value="HTH_LUXR"/>
    <property type="match status" value="2"/>
</dbReference>
<dbReference type="InterPro" id="IPR000792">
    <property type="entry name" value="Tscrpt_reg_LuxR_C"/>
</dbReference>
<dbReference type="EMBL" id="CP045913">
    <property type="protein sequence ID" value="QGH61584.1"/>
    <property type="molecule type" value="Genomic_DNA"/>
</dbReference>
<dbReference type="InterPro" id="IPR016032">
    <property type="entry name" value="Sig_transdc_resp-reg_C-effctor"/>
</dbReference>
<dbReference type="InterPro" id="IPR036388">
    <property type="entry name" value="WH-like_DNA-bd_sf"/>
</dbReference>
<dbReference type="AlphaFoldDB" id="A0A5Q2VBM5"/>
<dbReference type="GO" id="GO:0006355">
    <property type="term" value="P:regulation of DNA-templated transcription"/>
    <property type="evidence" value="ECO:0007669"/>
    <property type="project" value="InterPro"/>
</dbReference>
<evidence type="ECO:0000313" key="4">
    <source>
        <dbReference type="EMBL" id="QGH61584.1"/>
    </source>
</evidence>
<gene>
    <name evidence="4" type="ORF">GHV41_12410</name>
</gene>
<feature type="domain" description="HTH luxR-type" evidence="3">
    <location>
        <begin position="108"/>
        <end position="173"/>
    </location>
</feature>
<evidence type="ECO:0000259" key="3">
    <source>
        <dbReference type="PROSITE" id="PS50043"/>
    </source>
</evidence>
<protein>
    <recommendedName>
        <fullName evidence="3">HTH luxR-type domain-containing protein</fullName>
    </recommendedName>
</protein>
<dbReference type="PANTHER" id="PTHR43214">
    <property type="entry name" value="TWO-COMPONENT RESPONSE REGULATOR"/>
    <property type="match status" value="1"/>
</dbReference>
<dbReference type="RefSeq" id="WP_153858726.1">
    <property type="nucleotide sequence ID" value="NZ_CP045913.1"/>
</dbReference>
<proteinExistence type="predicted"/>
<dbReference type="PANTHER" id="PTHR43214:SF17">
    <property type="entry name" value="TRANSCRIPTIONAL REGULATORY PROTEIN RCSB"/>
    <property type="match status" value="1"/>
</dbReference>